<evidence type="ECO:0000313" key="3">
    <source>
        <dbReference type="Proteomes" id="UP001497444"/>
    </source>
</evidence>
<feature type="region of interest" description="Disordered" evidence="1">
    <location>
        <begin position="101"/>
        <end position="184"/>
    </location>
</feature>
<evidence type="ECO:0000313" key="2">
    <source>
        <dbReference type="EMBL" id="CAK9250508.1"/>
    </source>
</evidence>
<feature type="compositionally biased region" description="Low complexity" evidence="1">
    <location>
        <begin position="128"/>
        <end position="141"/>
    </location>
</feature>
<name>A0ABP0V7Y2_9BRYO</name>
<feature type="compositionally biased region" description="Pro residues" evidence="1">
    <location>
        <begin position="37"/>
        <end position="47"/>
    </location>
</feature>
<evidence type="ECO:0000256" key="1">
    <source>
        <dbReference type="SAM" id="MobiDB-lite"/>
    </source>
</evidence>
<feature type="compositionally biased region" description="Polar residues" evidence="1">
    <location>
        <begin position="155"/>
        <end position="184"/>
    </location>
</feature>
<dbReference type="EMBL" id="CAXAQS010000183">
    <property type="protein sequence ID" value="CAK9250508.1"/>
    <property type="molecule type" value="Genomic_DNA"/>
</dbReference>
<reference evidence="2" key="1">
    <citation type="submission" date="2024-02" db="EMBL/GenBank/DDBJ databases">
        <authorList>
            <consortium name="ELIXIR-Norway"/>
            <consortium name="Elixir Norway"/>
        </authorList>
    </citation>
    <scope>NUCLEOTIDE SEQUENCE</scope>
</reference>
<comment type="caution">
    <text evidence="2">The sequence shown here is derived from an EMBL/GenBank/DDBJ whole genome shotgun (WGS) entry which is preliminary data.</text>
</comment>
<gene>
    <name evidence="2" type="ORF">CSSPJE1EN1_LOCUS25886</name>
</gene>
<keyword evidence="3" id="KW-1185">Reference proteome</keyword>
<protein>
    <submittedName>
        <fullName evidence="2">Uncharacterized protein</fullName>
    </submittedName>
</protein>
<accession>A0ABP0V7Y2</accession>
<sequence>MTRVWSMASERSDTQDCAQFEDAIIYVCVGQQSSSAPPAPPPPPLPPDNDSGYEASPSSATRLTSFQFGSVSEMPTDCTLDEELLSIDLFVAPVMLYENDDMDGQQDMTDEEEGFQDNDDGLRAESRNSSNGSSSGSSSGSDRLISTPIPIPTASRMTRSMHENSSQMSHLRSSLTERSNRSPLSLSQSNITFGVESNAVVRNYDERGFRRGAMFARHNWNRYHIGMAAISPQSPPSSTYWSPYILGIMSPTGQRSQHYYNHNHYFGFDESKLFYYPLCYLS</sequence>
<feature type="compositionally biased region" description="Acidic residues" evidence="1">
    <location>
        <begin position="101"/>
        <end position="119"/>
    </location>
</feature>
<feature type="region of interest" description="Disordered" evidence="1">
    <location>
        <begin position="32"/>
        <end position="60"/>
    </location>
</feature>
<organism evidence="2 3">
    <name type="scientific">Sphagnum jensenii</name>
    <dbReference type="NCBI Taxonomy" id="128206"/>
    <lineage>
        <taxon>Eukaryota</taxon>
        <taxon>Viridiplantae</taxon>
        <taxon>Streptophyta</taxon>
        <taxon>Embryophyta</taxon>
        <taxon>Bryophyta</taxon>
        <taxon>Sphagnophytina</taxon>
        <taxon>Sphagnopsida</taxon>
        <taxon>Sphagnales</taxon>
        <taxon>Sphagnaceae</taxon>
        <taxon>Sphagnum</taxon>
    </lineage>
</organism>
<dbReference type="Proteomes" id="UP001497444">
    <property type="component" value="Unassembled WGS sequence"/>
</dbReference>
<proteinExistence type="predicted"/>